<feature type="non-terminal residue" evidence="2">
    <location>
        <position position="1"/>
    </location>
</feature>
<dbReference type="EMBL" id="AGNL01023525">
    <property type="protein sequence ID" value="EJK59137.1"/>
    <property type="molecule type" value="Genomic_DNA"/>
</dbReference>
<gene>
    <name evidence="2" type="ORF">THAOC_20678</name>
</gene>
<sequence>HLENIIDLYLAACDRDEEHVRLQWAAENKLSKAKSDRIEYSPESNAWIRRMQVLRWIESWRKKGSKKSRTNKRRPTAAKGNHANLKRACRNNNLPPPTQT</sequence>
<dbReference type="AlphaFoldDB" id="K0SL14"/>
<evidence type="ECO:0000313" key="3">
    <source>
        <dbReference type="Proteomes" id="UP000266841"/>
    </source>
</evidence>
<evidence type="ECO:0000313" key="2">
    <source>
        <dbReference type="EMBL" id="EJK59137.1"/>
    </source>
</evidence>
<feature type="compositionally biased region" description="Basic residues" evidence="1">
    <location>
        <begin position="62"/>
        <end position="76"/>
    </location>
</feature>
<organism evidence="2 3">
    <name type="scientific">Thalassiosira oceanica</name>
    <name type="common">Marine diatom</name>
    <dbReference type="NCBI Taxonomy" id="159749"/>
    <lineage>
        <taxon>Eukaryota</taxon>
        <taxon>Sar</taxon>
        <taxon>Stramenopiles</taxon>
        <taxon>Ochrophyta</taxon>
        <taxon>Bacillariophyta</taxon>
        <taxon>Coscinodiscophyceae</taxon>
        <taxon>Thalassiosirophycidae</taxon>
        <taxon>Thalassiosirales</taxon>
        <taxon>Thalassiosiraceae</taxon>
        <taxon>Thalassiosira</taxon>
    </lineage>
</organism>
<name>K0SL14_THAOC</name>
<accession>K0SL14</accession>
<comment type="caution">
    <text evidence="2">The sequence shown here is derived from an EMBL/GenBank/DDBJ whole genome shotgun (WGS) entry which is preliminary data.</text>
</comment>
<keyword evidence="3" id="KW-1185">Reference proteome</keyword>
<reference evidence="2 3" key="1">
    <citation type="journal article" date="2012" name="Genome Biol.">
        <title>Genome and low-iron response of an oceanic diatom adapted to chronic iron limitation.</title>
        <authorList>
            <person name="Lommer M."/>
            <person name="Specht M."/>
            <person name="Roy A.S."/>
            <person name="Kraemer L."/>
            <person name="Andreson R."/>
            <person name="Gutowska M.A."/>
            <person name="Wolf J."/>
            <person name="Bergner S.V."/>
            <person name="Schilhabel M.B."/>
            <person name="Klostermeier U.C."/>
            <person name="Beiko R.G."/>
            <person name="Rosenstiel P."/>
            <person name="Hippler M."/>
            <person name="Laroche J."/>
        </authorList>
    </citation>
    <scope>NUCLEOTIDE SEQUENCE [LARGE SCALE GENOMIC DNA]</scope>
    <source>
        <strain evidence="2 3">CCMP1005</strain>
    </source>
</reference>
<protein>
    <submittedName>
        <fullName evidence="2">Uncharacterized protein</fullName>
    </submittedName>
</protein>
<evidence type="ECO:0000256" key="1">
    <source>
        <dbReference type="SAM" id="MobiDB-lite"/>
    </source>
</evidence>
<proteinExistence type="predicted"/>
<dbReference type="Proteomes" id="UP000266841">
    <property type="component" value="Unassembled WGS sequence"/>
</dbReference>
<feature type="region of interest" description="Disordered" evidence="1">
    <location>
        <begin position="61"/>
        <end position="100"/>
    </location>
</feature>